<gene>
    <name evidence="2" type="ORF">MAR_013691</name>
</gene>
<feature type="domain" description="BTB" evidence="1">
    <location>
        <begin position="25"/>
        <end position="92"/>
    </location>
</feature>
<organism evidence="2 3">
    <name type="scientific">Mya arenaria</name>
    <name type="common">Soft-shell clam</name>
    <dbReference type="NCBI Taxonomy" id="6604"/>
    <lineage>
        <taxon>Eukaryota</taxon>
        <taxon>Metazoa</taxon>
        <taxon>Spiralia</taxon>
        <taxon>Lophotrochozoa</taxon>
        <taxon>Mollusca</taxon>
        <taxon>Bivalvia</taxon>
        <taxon>Autobranchia</taxon>
        <taxon>Heteroconchia</taxon>
        <taxon>Euheterodonta</taxon>
        <taxon>Imparidentia</taxon>
        <taxon>Neoheterodontei</taxon>
        <taxon>Myida</taxon>
        <taxon>Myoidea</taxon>
        <taxon>Myidae</taxon>
        <taxon>Mya</taxon>
    </lineage>
</organism>
<dbReference type="PROSITE" id="PS50097">
    <property type="entry name" value="BTB"/>
    <property type="match status" value="1"/>
</dbReference>
<dbReference type="EMBL" id="CP111026">
    <property type="protein sequence ID" value="WAR27987.1"/>
    <property type="molecule type" value="Genomic_DNA"/>
</dbReference>
<dbReference type="PANTHER" id="PTHR45774:SF4">
    <property type="entry name" value="AXUNDEAD, ISOFORM F"/>
    <property type="match status" value="1"/>
</dbReference>
<dbReference type="InterPro" id="IPR000210">
    <property type="entry name" value="BTB/POZ_dom"/>
</dbReference>
<evidence type="ECO:0000313" key="3">
    <source>
        <dbReference type="Proteomes" id="UP001164746"/>
    </source>
</evidence>
<keyword evidence="3" id="KW-1185">Reference proteome</keyword>
<evidence type="ECO:0000259" key="1">
    <source>
        <dbReference type="PROSITE" id="PS50097"/>
    </source>
</evidence>
<dbReference type="SMART" id="SM00225">
    <property type="entry name" value="BTB"/>
    <property type="match status" value="1"/>
</dbReference>
<dbReference type="Proteomes" id="UP001164746">
    <property type="component" value="Chromosome 15"/>
</dbReference>
<dbReference type="SUPFAM" id="SSF54695">
    <property type="entry name" value="POZ domain"/>
    <property type="match status" value="1"/>
</dbReference>
<protein>
    <submittedName>
        <fullName evidence="2">BTB6A-like protein</fullName>
    </submittedName>
</protein>
<sequence>MSDVWQHEESFAVTNAHMLGAHALCDVTFIVGEEQQEVRCHRFMLASRSPVFYTMFCGSLPEVSFVEIRDVEADVFRTVVRFMYTGEIQLMPDSVMATMYAAKKYDIQPLTNRCKTFLEKEIKVENICIILDQE</sequence>
<dbReference type="Gene3D" id="3.30.710.10">
    <property type="entry name" value="Potassium Channel Kv1.1, Chain A"/>
    <property type="match status" value="1"/>
</dbReference>
<dbReference type="Pfam" id="PF00651">
    <property type="entry name" value="BTB"/>
    <property type="match status" value="1"/>
</dbReference>
<dbReference type="InterPro" id="IPR011333">
    <property type="entry name" value="SKP1/BTB/POZ_sf"/>
</dbReference>
<reference evidence="2" key="1">
    <citation type="submission" date="2022-11" db="EMBL/GenBank/DDBJ databases">
        <title>Centuries of genome instability and evolution in soft-shell clam transmissible cancer (bioRxiv).</title>
        <authorList>
            <person name="Hart S.F.M."/>
            <person name="Yonemitsu M.A."/>
            <person name="Giersch R.M."/>
            <person name="Beal B.F."/>
            <person name="Arriagada G."/>
            <person name="Davis B.W."/>
            <person name="Ostrander E.A."/>
            <person name="Goff S.P."/>
            <person name="Metzger M.J."/>
        </authorList>
    </citation>
    <scope>NUCLEOTIDE SEQUENCE</scope>
    <source>
        <strain evidence="2">MELC-2E11</strain>
        <tissue evidence="2">Siphon/mantle</tissue>
    </source>
</reference>
<accession>A0ABY7G3U3</accession>
<proteinExistence type="predicted"/>
<evidence type="ECO:0000313" key="2">
    <source>
        <dbReference type="EMBL" id="WAR27987.1"/>
    </source>
</evidence>
<name>A0ABY7G3U3_MYAAR</name>
<dbReference type="PANTHER" id="PTHR45774">
    <property type="entry name" value="BTB/POZ DOMAIN-CONTAINING"/>
    <property type="match status" value="1"/>
</dbReference>